<reference evidence="5" key="1">
    <citation type="journal article" date="2019" name="Int. J. Syst. Evol. Microbiol.">
        <title>The Global Catalogue of Microorganisms (GCM) 10K type strain sequencing project: providing services to taxonomists for standard genome sequencing and annotation.</title>
        <authorList>
            <consortium name="The Broad Institute Genomics Platform"/>
            <consortium name="The Broad Institute Genome Sequencing Center for Infectious Disease"/>
            <person name="Wu L."/>
            <person name="Ma J."/>
        </authorList>
    </citation>
    <scope>NUCLEOTIDE SEQUENCE [LARGE SCALE GENOMIC DNA]</scope>
    <source>
        <strain evidence="5">JCM 16928</strain>
    </source>
</reference>
<evidence type="ECO:0000256" key="2">
    <source>
        <dbReference type="SAM" id="MobiDB-lite"/>
    </source>
</evidence>
<sequence>MSDDVVGALTEAGIAATKVDSFGPETIDVPAEAWVATHEVLRDEVGLTFFDFLTASDELNDGFRVVTHVADFWGGAHVDHLLVRTLIPRAAPSLASLSGLYAGANWHERETFEMFGITFDGHPNLIPLLLPDGFEGNPLRKEFVLASRIAKPWPGAKEPGESDHAPKAGAPSRRRTLPPGVPDPESWGPRPPGSPDPDPLAPALSAATPARPRRAAGERRTAKQTEPKPVEPAPVEPAPVEPAPVEPKPETE</sequence>
<dbReference type="InterPro" id="IPR037232">
    <property type="entry name" value="NADH_quin_OxRdtase_su_C/D-like"/>
</dbReference>
<evidence type="ECO:0000313" key="4">
    <source>
        <dbReference type="EMBL" id="GAA3555457.1"/>
    </source>
</evidence>
<protein>
    <recommendedName>
        <fullName evidence="3">NADH:ubiquinone oxidoreductase 30kDa subunit domain-containing protein</fullName>
    </recommendedName>
</protein>
<keyword evidence="5" id="KW-1185">Reference proteome</keyword>
<evidence type="ECO:0000256" key="1">
    <source>
        <dbReference type="ARBA" id="ARBA00007569"/>
    </source>
</evidence>
<feature type="compositionally biased region" description="Pro residues" evidence="2">
    <location>
        <begin position="189"/>
        <end position="200"/>
    </location>
</feature>
<dbReference type="Pfam" id="PF00329">
    <property type="entry name" value="Complex1_30kDa"/>
    <property type="match status" value="1"/>
</dbReference>
<feature type="compositionally biased region" description="Basic and acidic residues" evidence="2">
    <location>
        <begin position="215"/>
        <end position="229"/>
    </location>
</feature>
<gene>
    <name evidence="4" type="ORF">GCM10022235_24280</name>
</gene>
<dbReference type="Proteomes" id="UP001501222">
    <property type="component" value="Unassembled WGS sequence"/>
</dbReference>
<proteinExistence type="inferred from homology"/>
<dbReference type="Gene3D" id="3.30.460.80">
    <property type="entry name" value="NADH:ubiquinone oxidoreductase, 30kDa subunit"/>
    <property type="match status" value="1"/>
</dbReference>
<organism evidence="4 5">
    <name type="scientific">Kribbella ginsengisoli</name>
    <dbReference type="NCBI Taxonomy" id="363865"/>
    <lineage>
        <taxon>Bacteria</taxon>
        <taxon>Bacillati</taxon>
        <taxon>Actinomycetota</taxon>
        <taxon>Actinomycetes</taxon>
        <taxon>Propionibacteriales</taxon>
        <taxon>Kribbellaceae</taxon>
        <taxon>Kribbella</taxon>
    </lineage>
</organism>
<comment type="caution">
    <text evidence="4">The sequence shown here is derived from an EMBL/GenBank/DDBJ whole genome shotgun (WGS) entry which is preliminary data.</text>
</comment>
<dbReference type="EMBL" id="BAABAA010000002">
    <property type="protein sequence ID" value="GAA3555457.1"/>
    <property type="molecule type" value="Genomic_DNA"/>
</dbReference>
<dbReference type="InterPro" id="IPR001268">
    <property type="entry name" value="NADH_UbQ_OxRdtase_30kDa_su"/>
</dbReference>
<name>A0ABP6WTM4_9ACTN</name>
<feature type="compositionally biased region" description="Pro residues" evidence="2">
    <location>
        <begin position="230"/>
        <end position="246"/>
    </location>
</feature>
<feature type="region of interest" description="Disordered" evidence="2">
    <location>
        <begin position="152"/>
        <end position="252"/>
    </location>
</feature>
<feature type="compositionally biased region" description="Low complexity" evidence="2">
    <location>
        <begin position="201"/>
        <end position="210"/>
    </location>
</feature>
<evidence type="ECO:0000313" key="5">
    <source>
        <dbReference type="Proteomes" id="UP001501222"/>
    </source>
</evidence>
<dbReference type="RefSeq" id="WP_344840299.1">
    <property type="nucleotide sequence ID" value="NZ_BAABAA010000002.1"/>
</dbReference>
<dbReference type="PANTHER" id="PTHR10884:SF14">
    <property type="entry name" value="NADH DEHYDROGENASE [UBIQUINONE] IRON-SULFUR PROTEIN 3, MITOCHONDRIAL"/>
    <property type="match status" value="1"/>
</dbReference>
<accession>A0ABP6WTM4</accession>
<evidence type="ECO:0000259" key="3">
    <source>
        <dbReference type="Pfam" id="PF00329"/>
    </source>
</evidence>
<feature type="domain" description="NADH:ubiquinone oxidoreductase 30kDa subunit" evidence="3">
    <location>
        <begin position="27"/>
        <end position="146"/>
    </location>
</feature>
<dbReference type="PANTHER" id="PTHR10884">
    <property type="entry name" value="NADH DEHYDROGENASE UBIQUINONE IRON-SULFUR PROTEIN 3"/>
    <property type="match status" value="1"/>
</dbReference>
<dbReference type="SUPFAM" id="SSF143243">
    <property type="entry name" value="Nqo5-like"/>
    <property type="match status" value="1"/>
</dbReference>
<comment type="similarity">
    <text evidence="1">Belongs to the complex I 30 kDa subunit family.</text>
</comment>